<evidence type="ECO:0000256" key="5">
    <source>
        <dbReference type="ARBA" id="ARBA00022989"/>
    </source>
</evidence>
<dbReference type="InterPro" id="IPR000727">
    <property type="entry name" value="T_SNARE_dom"/>
</dbReference>
<evidence type="ECO:0000313" key="12">
    <source>
        <dbReference type="Proteomes" id="UP000319731"/>
    </source>
</evidence>
<dbReference type="GO" id="GO:0000139">
    <property type="term" value="C:Golgi membrane"/>
    <property type="evidence" value="ECO:0007669"/>
    <property type="project" value="UniProtKB-SubCell"/>
</dbReference>
<dbReference type="Gene3D" id="1.20.5.110">
    <property type="match status" value="1"/>
</dbReference>
<evidence type="ECO:0000313" key="11">
    <source>
        <dbReference type="EMBL" id="TPX33709.1"/>
    </source>
</evidence>
<keyword evidence="2" id="KW-0813">Transport</keyword>
<keyword evidence="4" id="KW-0653">Protein transport</keyword>
<keyword evidence="3 9" id="KW-0812">Transmembrane</keyword>
<proteinExistence type="predicted"/>
<evidence type="ECO:0000256" key="6">
    <source>
        <dbReference type="ARBA" id="ARBA00023034"/>
    </source>
</evidence>
<keyword evidence="12" id="KW-1185">Reference proteome</keyword>
<evidence type="ECO:0000259" key="10">
    <source>
        <dbReference type="PROSITE" id="PS50192"/>
    </source>
</evidence>
<dbReference type="GeneID" id="42004673"/>
<feature type="domain" description="T-SNARE coiled-coil homology" evidence="10">
    <location>
        <begin position="13"/>
        <end position="75"/>
    </location>
</feature>
<dbReference type="InterPro" id="IPR039899">
    <property type="entry name" value="BET1_SNARE"/>
</dbReference>
<dbReference type="OrthoDB" id="3063237at2759"/>
<evidence type="ECO:0000256" key="7">
    <source>
        <dbReference type="ARBA" id="ARBA00023136"/>
    </source>
</evidence>
<evidence type="ECO:0000256" key="3">
    <source>
        <dbReference type="ARBA" id="ARBA00022692"/>
    </source>
</evidence>
<feature type="transmembrane region" description="Helical" evidence="9">
    <location>
        <begin position="84"/>
        <end position="102"/>
    </location>
</feature>
<accession>A0A507C3Q9</accession>
<dbReference type="PANTHER" id="PTHR12791">
    <property type="entry name" value="GOLGI SNARE BET1-RELATED"/>
    <property type="match status" value="1"/>
</dbReference>
<dbReference type="EMBL" id="QEAO01000018">
    <property type="protein sequence ID" value="TPX33709.1"/>
    <property type="molecule type" value="Genomic_DNA"/>
</dbReference>
<evidence type="ECO:0000256" key="8">
    <source>
        <dbReference type="ARBA" id="ARBA00046280"/>
    </source>
</evidence>
<organism evidence="11 12">
    <name type="scientific">Synchytrium microbalum</name>
    <dbReference type="NCBI Taxonomy" id="1806994"/>
    <lineage>
        <taxon>Eukaryota</taxon>
        <taxon>Fungi</taxon>
        <taxon>Fungi incertae sedis</taxon>
        <taxon>Chytridiomycota</taxon>
        <taxon>Chytridiomycota incertae sedis</taxon>
        <taxon>Chytridiomycetes</taxon>
        <taxon>Synchytriales</taxon>
        <taxon>Synchytriaceae</taxon>
        <taxon>Synchytrium</taxon>
    </lineage>
</organism>
<dbReference type="Proteomes" id="UP000319731">
    <property type="component" value="Unassembled WGS sequence"/>
</dbReference>
<evidence type="ECO:0000256" key="1">
    <source>
        <dbReference type="ARBA" id="ARBA00004394"/>
    </source>
</evidence>
<sequence length="112" mass="12787">MGPRDRNEEASASLLESQNDANVDSLFNKVRAIKGVSMSIHDDVRSQNTLLDGLTGSMDNVQSRLKSTFNRVTIMMKKPHNRNFCWMVAGMVFVFFVLYWMASRRGKEIPDQ</sequence>
<gene>
    <name evidence="11" type="ORF">SmJEL517_g03448</name>
</gene>
<protein>
    <recommendedName>
        <fullName evidence="10">t-SNARE coiled-coil homology domain-containing protein</fullName>
    </recommendedName>
</protein>
<dbReference type="AlphaFoldDB" id="A0A507C3Q9"/>
<dbReference type="RefSeq" id="XP_031024626.1">
    <property type="nucleotide sequence ID" value="XM_031169376.1"/>
</dbReference>
<keyword evidence="6" id="KW-0333">Golgi apparatus</keyword>
<comment type="subcellular location">
    <subcellularLocation>
        <location evidence="8">Endomembrane system</location>
        <topology evidence="8">Single-pass type IV membrane protein</topology>
    </subcellularLocation>
    <subcellularLocation>
        <location evidence="1">Golgi apparatus membrane</location>
    </subcellularLocation>
</comment>
<dbReference type="SMART" id="SM00397">
    <property type="entry name" value="t_SNARE"/>
    <property type="match status" value="1"/>
</dbReference>
<evidence type="ECO:0000256" key="4">
    <source>
        <dbReference type="ARBA" id="ARBA00022927"/>
    </source>
</evidence>
<dbReference type="STRING" id="1806994.A0A507C3Q9"/>
<comment type="caution">
    <text evidence="11">The sequence shown here is derived from an EMBL/GenBank/DDBJ whole genome shotgun (WGS) entry which is preliminary data.</text>
</comment>
<dbReference type="PROSITE" id="PS50192">
    <property type="entry name" value="T_SNARE"/>
    <property type="match status" value="1"/>
</dbReference>
<reference evidence="11 12" key="1">
    <citation type="journal article" date="2019" name="Sci. Rep.">
        <title>Comparative genomics of chytrid fungi reveal insights into the obligate biotrophic and pathogenic lifestyle of Synchytrium endobioticum.</title>
        <authorList>
            <person name="van de Vossenberg B.T.L.H."/>
            <person name="Warris S."/>
            <person name="Nguyen H.D.T."/>
            <person name="van Gent-Pelzer M.P.E."/>
            <person name="Joly D.L."/>
            <person name="van de Geest H.C."/>
            <person name="Bonants P.J.M."/>
            <person name="Smith D.S."/>
            <person name="Levesque C.A."/>
            <person name="van der Lee T.A.J."/>
        </authorList>
    </citation>
    <scope>NUCLEOTIDE SEQUENCE [LARGE SCALE GENOMIC DNA]</scope>
    <source>
        <strain evidence="11 12">JEL517</strain>
    </source>
</reference>
<dbReference type="CDD" id="cd15853">
    <property type="entry name" value="SNARE_Bet1"/>
    <property type="match status" value="1"/>
</dbReference>
<evidence type="ECO:0000256" key="9">
    <source>
        <dbReference type="SAM" id="Phobius"/>
    </source>
</evidence>
<name>A0A507C3Q9_9FUNG</name>
<keyword evidence="7 9" id="KW-0472">Membrane</keyword>
<dbReference type="SUPFAM" id="SSF58038">
    <property type="entry name" value="SNARE fusion complex"/>
    <property type="match status" value="1"/>
</dbReference>
<dbReference type="GO" id="GO:0015031">
    <property type="term" value="P:protein transport"/>
    <property type="evidence" value="ECO:0007669"/>
    <property type="project" value="UniProtKB-KW"/>
</dbReference>
<keyword evidence="5 9" id="KW-1133">Transmembrane helix</keyword>
<evidence type="ECO:0000256" key="2">
    <source>
        <dbReference type="ARBA" id="ARBA00022448"/>
    </source>
</evidence>